<name>A0A194VUZ3_CYTMA</name>
<feature type="transmembrane region" description="Helical" evidence="6">
    <location>
        <begin position="427"/>
        <end position="446"/>
    </location>
</feature>
<feature type="transmembrane region" description="Helical" evidence="6">
    <location>
        <begin position="95"/>
        <end position="113"/>
    </location>
</feature>
<dbReference type="EMBL" id="CM003100">
    <property type="protein sequence ID" value="KUI67625.1"/>
    <property type="molecule type" value="Genomic_DNA"/>
</dbReference>
<evidence type="ECO:0000313" key="7">
    <source>
        <dbReference type="EMBL" id="KUI67625.1"/>
    </source>
</evidence>
<feature type="transmembrane region" description="Helical" evidence="6">
    <location>
        <begin position="398"/>
        <end position="415"/>
    </location>
</feature>
<dbReference type="CDD" id="cd09317">
    <property type="entry name" value="TDT_Mae1_like"/>
    <property type="match status" value="1"/>
</dbReference>
<accession>A0A194VUZ3</accession>
<dbReference type="Proteomes" id="UP000078559">
    <property type="component" value="Chromosome 3"/>
</dbReference>
<feature type="compositionally biased region" description="Basic and acidic residues" evidence="5">
    <location>
        <begin position="36"/>
        <end position="62"/>
    </location>
</feature>
<evidence type="ECO:0000256" key="1">
    <source>
        <dbReference type="ARBA" id="ARBA00004141"/>
    </source>
</evidence>
<dbReference type="InterPro" id="IPR038665">
    <property type="entry name" value="Voltage-dep_anion_channel_sf"/>
</dbReference>
<dbReference type="InterPro" id="IPR030185">
    <property type="entry name" value="Mae1"/>
</dbReference>
<feature type="transmembrane region" description="Helical" evidence="6">
    <location>
        <begin position="240"/>
        <end position="259"/>
    </location>
</feature>
<evidence type="ECO:0000256" key="6">
    <source>
        <dbReference type="SAM" id="Phobius"/>
    </source>
</evidence>
<feature type="transmembrane region" description="Helical" evidence="6">
    <location>
        <begin position="358"/>
        <end position="386"/>
    </location>
</feature>
<keyword evidence="8" id="KW-1185">Reference proteome</keyword>
<reference evidence="7" key="1">
    <citation type="submission" date="2014-12" db="EMBL/GenBank/DDBJ databases">
        <title>Genome Sequence of Valsa Canker Pathogens Uncovers a Specific Adaption of Colonization on Woody Bark.</title>
        <authorList>
            <person name="Yin Z."/>
            <person name="Liu H."/>
            <person name="Gao X."/>
            <person name="Li Z."/>
            <person name="Song N."/>
            <person name="Ke X."/>
            <person name="Dai Q."/>
            <person name="Wu Y."/>
            <person name="Sun Y."/>
            <person name="Xu J.-R."/>
            <person name="Kang Z.K."/>
            <person name="Wang L."/>
            <person name="Huang L."/>
        </authorList>
    </citation>
    <scope>NUCLEOTIDE SEQUENCE [LARGE SCALE GENOMIC DNA]</scope>
    <source>
        <strain evidence="7">03-8</strain>
    </source>
</reference>
<evidence type="ECO:0000256" key="5">
    <source>
        <dbReference type="SAM" id="MobiDB-lite"/>
    </source>
</evidence>
<feature type="transmembrane region" description="Helical" evidence="6">
    <location>
        <begin position="167"/>
        <end position="187"/>
    </location>
</feature>
<keyword evidence="3 6" id="KW-1133">Transmembrane helix</keyword>
<evidence type="ECO:0000313" key="8">
    <source>
        <dbReference type="Proteomes" id="UP000078559"/>
    </source>
</evidence>
<proteinExistence type="predicted"/>
<feature type="transmembrane region" description="Helical" evidence="6">
    <location>
        <begin position="308"/>
        <end position="328"/>
    </location>
</feature>
<evidence type="ECO:0000256" key="3">
    <source>
        <dbReference type="ARBA" id="ARBA00022989"/>
    </source>
</evidence>
<feature type="compositionally biased region" description="Low complexity" evidence="5">
    <location>
        <begin position="1"/>
        <end position="17"/>
    </location>
</feature>
<evidence type="ECO:0000256" key="4">
    <source>
        <dbReference type="ARBA" id="ARBA00023136"/>
    </source>
</evidence>
<dbReference type="AlphaFoldDB" id="A0A194VUZ3"/>
<feature type="transmembrane region" description="Helical" evidence="6">
    <location>
        <begin position="207"/>
        <end position="228"/>
    </location>
</feature>
<dbReference type="GO" id="GO:0016020">
    <property type="term" value="C:membrane"/>
    <property type="evidence" value="ECO:0007669"/>
    <property type="project" value="UniProtKB-SubCell"/>
</dbReference>
<dbReference type="Gene3D" id="1.50.10.150">
    <property type="entry name" value="Voltage-dependent anion channel"/>
    <property type="match status" value="1"/>
</dbReference>
<feature type="compositionally biased region" description="Polar residues" evidence="5">
    <location>
        <begin position="23"/>
        <end position="32"/>
    </location>
</feature>
<dbReference type="Pfam" id="PF03595">
    <property type="entry name" value="SLAC1"/>
    <property type="match status" value="1"/>
</dbReference>
<comment type="subcellular location">
    <subcellularLocation>
        <location evidence="1">Membrane</location>
        <topology evidence="1">Multi-pass membrane protein</topology>
    </subcellularLocation>
</comment>
<feature type="region of interest" description="Disordered" evidence="5">
    <location>
        <begin position="1"/>
        <end position="70"/>
    </location>
</feature>
<dbReference type="PANTHER" id="PTHR31162">
    <property type="entry name" value="MALIC ACID TRANSPORT PROTEIN-RELATED"/>
    <property type="match status" value="1"/>
</dbReference>
<protein>
    <submittedName>
        <fullName evidence="7">Malic acid transport protein</fullName>
    </submittedName>
</protein>
<feature type="transmembrane region" description="Helical" evidence="6">
    <location>
        <begin position="271"/>
        <end position="296"/>
    </location>
</feature>
<dbReference type="OrthoDB" id="2901184at2759"/>
<keyword evidence="4 6" id="KW-0472">Membrane</keyword>
<sequence>MNHPAASSSATSATSATERPYSPASTEYNTGSHAGRNKEDMETKTRDFPDQEKQDHLEHQDGSADNDAQESRMNLERIPTYLQPSISVRQRLQHFTFAWYTLTMSTGGIALTLGNTPHRFRGLDVIGLIIYFFDIACFAVISGCLLLRFLLYKDSFHRTFTRPKEALLVPTLFLSIATLLSNAAKYGSIFLSDKAFSGLAVFMRITFWMYLAVTFLYSIFQYHILFTVKETRRLQSSTMTPGWILPIFPVMLAGTIAAADSTSQSPAQALAMITAGTAAQGLGFFFSIFFYAIYMNRLITHGLPSHRPAMFIAVGPPSFTCLALIAMASDIPRIFEAQVPVVEGMMNPELLGYSVKLGAIYCSLFLWGLSFWFFASGVTSNVLAMVSMINTPDRKFHLNWWSFVFPNVGFAISTIRIGKVMGNEGMLWFGTALTIILVIVWLFVLFRCIYGVMKREIVWPGHDEDSD</sequence>
<dbReference type="InterPro" id="IPR004695">
    <property type="entry name" value="SLAC1/Mae1/Ssu1/TehA"/>
</dbReference>
<keyword evidence="2 6" id="KW-0812">Transmembrane</keyword>
<organism evidence="7 8">
    <name type="scientific">Cytospora mali</name>
    <name type="common">Apple Valsa canker fungus</name>
    <name type="synonym">Valsa mali</name>
    <dbReference type="NCBI Taxonomy" id="578113"/>
    <lineage>
        <taxon>Eukaryota</taxon>
        <taxon>Fungi</taxon>
        <taxon>Dikarya</taxon>
        <taxon>Ascomycota</taxon>
        <taxon>Pezizomycotina</taxon>
        <taxon>Sordariomycetes</taxon>
        <taxon>Sordariomycetidae</taxon>
        <taxon>Diaporthales</taxon>
        <taxon>Cytosporaceae</taxon>
        <taxon>Cytospora</taxon>
    </lineage>
</organism>
<dbReference type="PANTHER" id="PTHR31162:SF0">
    <property type="entry name" value="MALIC ACID TRANSPORT PROTEIN"/>
    <property type="match status" value="1"/>
</dbReference>
<dbReference type="GO" id="GO:0015140">
    <property type="term" value="F:malate transmembrane transporter activity"/>
    <property type="evidence" value="ECO:0007669"/>
    <property type="project" value="InterPro"/>
</dbReference>
<feature type="transmembrane region" description="Helical" evidence="6">
    <location>
        <begin position="125"/>
        <end position="147"/>
    </location>
</feature>
<gene>
    <name evidence="7" type="ORF">VM1G_02831</name>
</gene>
<evidence type="ECO:0000256" key="2">
    <source>
        <dbReference type="ARBA" id="ARBA00022692"/>
    </source>
</evidence>